<evidence type="ECO:0000313" key="2">
    <source>
        <dbReference type="EMBL" id="KAF6826162.1"/>
    </source>
</evidence>
<gene>
    <name evidence="2" type="ORF">CPLU01_09810</name>
</gene>
<proteinExistence type="predicted"/>
<accession>A0A8H6K7E3</accession>
<reference evidence="2" key="1">
    <citation type="journal article" date="2020" name="Phytopathology">
        <title>Genome Sequence Resources of Colletotrichum truncatum, C. plurivorum, C. musicola, and C. sojae: Four Species Pathogenic to Soybean (Glycine max).</title>
        <authorList>
            <person name="Rogerio F."/>
            <person name="Boufleur T.R."/>
            <person name="Ciampi-Guillardi M."/>
            <person name="Sukno S.A."/>
            <person name="Thon M.R."/>
            <person name="Massola Junior N.S."/>
            <person name="Baroncelli R."/>
        </authorList>
    </citation>
    <scope>NUCLEOTIDE SEQUENCE</scope>
    <source>
        <strain evidence="2">LFN00145</strain>
    </source>
</reference>
<comment type="caution">
    <text evidence="2">The sequence shown here is derived from an EMBL/GenBank/DDBJ whole genome shotgun (WGS) entry which is preliminary data.</text>
</comment>
<name>A0A8H6K7E3_9PEZI</name>
<keyword evidence="3" id="KW-1185">Reference proteome</keyword>
<protein>
    <submittedName>
        <fullName evidence="2">Uncharacterized protein</fullName>
    </submittedName>
</protein>
<evidence type="ECO:0000313" key="3">
    <source>
        <dbReference type="Proteomes" id="UP000654918"/>
    </source>
</evidence>
<feature type="compositionally biased region" description="Basic residues" evidence="1">
    <location>
        <begin position="38"/>
        <end position="49"/>
    </location>
</feature>
<sequence length="89" mass="9861">MHRTAQARRRRAGGFEGFAQKSKRALPAGSVRTLASRKEKRGKPRRNVKRSGGSRVLGDVGVTTIRARWRSRVHCPRARVPSDLTASAI</sequence>
<feature type="region of interest" description="Disordered" evidence="1">
    <location>
        <begin position="1"/>
        <end position="56"/>
    </location>
</feature>
<feature type="compositionally biased region" description="Basic residues" evidence="1">
    <location>
        <begin position="1"/>
        <end position="12"/>
    </location>
</feature>
<organism evidence="2 3">
    <name type="scientific">Colletotrichum plurivorum</name>
    <dbReference type="NCBI Taxonomy" id="2175906"/>
    <lineage>
        <taxon>Eukaryota</taxon>
        <taxon>Fungi</taxon>
        <taxon>Dikarya</taxon>
        <taxon>Ascomycota</taxon>
        <taxon>Pezizomycotina</taxon>
        <taxon>Sordariomycetes</taxon>
        <taxon>Hypocreomycetidae</taxon>
        <taxon>Glomerellales</taxon>
        <taxon>Glomerellaceae</taxon>
        <taxon>Colletotrichum</taxon>
        <taxon>Colletotrichum orchidearum species complex</taxon>
    </lineage>
</organism>
<dbReference type="EMBL" id="WIGO01000159">
    <property type="protein sequence ID" value="KAF6826162.1"/>
    <property type="molecule type" value="Genomic_DNA"/>
</dbReference>
<dbReference type="Proteomes" id="UP000654918">
    <property type="component" value="Unassembled WGS sequence"/>
</dbReference>
<evidence type="ECO:0000256" key="1">
    <source>
        <dbReference type="SAM" id="MobiDB-lite"/>
    </source>
</evidence>
<dbReference type="AlphaFoldDB" id="A0A8H6K7E3"/>